<protein>
    <submittedName>
        <fullName evidence="1">Uncharacterized protein</fullName>
    </submittedName>
</protein>
<accession>A0ABV0T1R7</accession>
<reference evidence="1 2" key="1">
    <citation type="submission" date="2021-06" db="EMBL/GenBank/DDBJ databases">
        <authorList>
            <person name="Palmer J.M."/>
        </authorList>
    </citation>
    <scope>NUCLEOTIDE SEQUENCE [LARGE SCALE GENOMIC DNA]</scope>
    <source>
        <strain evidence="2">if_2019</strain>
        <tissue evidence="1">Muscle</tissue>
    </source>
</reference>
<keyword evidence="2" id="KW-1185">Reference proteome</keyword>
<dbReference type="Proteomes" id="UP001482620">
    <property type="component" value="Unassembled WGS sequence"/>
</dbReference>
<evidence type="ECO:0000313" key="2">
    <source>
        <dbReference type="Proteomes" id="UP001482620"/>
    </source>
</evidence>
<organism evidence="1 2">
    <name type="scientific">Ilyodon furcidens</name>
    <name type="common">goldbreast splitfin</name>
    <dbReference type="NCBI Taxonomy" id="33524"/>
    <lineage>
        <taxon>Eukaryota</taxon>
        <taxon>Metazoa</taxon>
        <taxon>Chordata</taxon>
        <taxon>Craniata</taxon>
        <taxon>Vertebrata</taxon>
        <taxon>Euteleostomi</taxon>
        <taxon>Actinopterygii</taxon>
        <taxon>Neopterygii</taxon>
        <taxon>Teleostei</taxon>
        <taxon>Neoteleostei</taxon>
        <taxon>Acanthomorphata</taxon>
        <taxon>Ovalentaria</taxon>
        <taxon>Atherinomorphae</taxon>
        <taxon>Cyprinodontiformes</taxon>
        <taxon>Goodeidae</taxon>
        <taxon>Ilyodon</taxon>
    </lineage>
</organism>
<proteinExistence type="predicted"/>
<gene>
    <name evidence="1" type="ORF">ILYODFUR_031093</name>
</gene>
<comment type="caution">
    <text evidence="1">The sequence shown here is derived from an EMBL/GenBank/DDBJ whole genome shotgun (WGS) entry which is preliminary data.</text>
</comment>
<sequence length="61" mass="6914">FLLLFLLYFSVSLSLSCLCAFRLSGAAQDKVCFKSWSVEKPVCHHILISFLWFSGHPVSPH</sequence>
<evidence type="ECO:0000313" key="1">
    <source>
        <dbReference type="EMBL" id="MEQ2226803.1"/>
    </source>
</evidence>
<dbReference type="EMBL" id="JAHRIQ010016339">
    <property type="protein sequence ID" value="MEQ2226803.1"/>
    <property type="molecule type" value="Genomic_DNA"/>
</dbReference>
<feature type="non-terminal residue" evidence="1">
    <location>
        <position position="1"/>
    </location>
</feature>
<name>A0ABV0T1R7_9TELE</name>